<dbReference type="Proteomes" id="UP001165740">
    <property type="component" value="Chromosome 10"/>
</dbReference>
<dbReference type="PRINTS" id="PR02072">
    <property type="entry name" value="4JOINTEDBOX1"/>
</dbReference>
<accession>A0A9W3BN74</accession>
<reference evidence="3" key="1">
    <citation type="submission" date="2025-08" db="UniProtKB">
        <authorList>
            <consortium name="RefSeq"/>
        </authorList>
    </citation>
    <scope>IDENTIFICATION</scope>
</reference>
<dbReference type="InterPro" id="IPR024868">
    <property type="entry name" value="FJX1/FJ"/>
</dbReference>
<organism evidence="2 3">
    <name type="scientific">Biomphalaria glabrata</name>
    <name type="common">Bloodfluke planorb</name>
    <name type="synonym">Freshwater snail</name>
    <dbReference type="NCBI Taxonomy" id="6526"/>
    <lineage>
        <taxon>Eukaryota</taxon>
        <taxon>Metazoa</taxon>
        <taxon>Spiralia</taxon>
        <taxon>Lophotrochozoa</taxon>
        <taxon>Mollusca</taxon>
        <taxon>Gastropoda</taxon>
        <taxon>Heterobranchia</taxon>
        <taxon>Euthyneura</taxon>
        <taxon>Panpulmonata</taxon>
        <taxon>Hygrophila</taxon>
        <taxon>Lymnaeoidea</taxon>
        <taxon>Planorbidae</taxon>
        <taxon>Biomphalaria</taxon>
    </lineage>
</organism>
<feature type="region of interest" description="Disordered" evidence="1">
    <location>
        <begin position="118"/>
        <end position="163"/>
    </location>
</feature>
<dbReference type="OMA" id="DIDNTHY"/>
<dbReference type="OrthoDB" id="10055077at2759"/>
<dbReference type="GO" id="GO:0005615">
    <property type="term" value="C:extracellular space"/>
    <property type="evidence" value="ECO:0007669"/>
    <property type="project" value="TreeGrafter"/>
</dbReference>
<dbReference type="PANTHER" id="PTHR13147:SF5">
    <property type="entry name" value="FOUR-JOINTED BOX PROTEIN 1"/>
    <property type="match status" value="1"/>
</dbReference>
<gene>
    <name evidence="3" type="primary">LOC106053640</name>
</gene>
<evidence type="ECO:0000313" key="2">
    <source>
        <dbReference type="Proteomes" id="UP001165740"/>
    </source>
</evidence>
<feature type="compositionally biased region" description="Basic and acidic residues" evidence="1">
    <location>
        <begin position="118"/>
        <end position="132"/>
    </location>
</feature>
<sequence>MWTCRIYQLCRIKTSILGALCLMTCAVFLLLALGDEFARYTRPRHGIMSSSPGVGLTALTFDTDNKLRSRHPLEQSNVTGGDFLALIRSHNTGKGKHGAPADTSSSFRWALPDLKRSSSEGREELNQRERKGNSRPGVKNGSLRAQRNTVSKESQQKVANATFLRQPKQTGSVAQVTEFRSSASFDELFSGIYWSDAVETLVPKGVGQYEADQWIKKCGHLNIKHLEPATEERCGRQKNGFATFGDGSKMCVRYRAPSNRFIQGEVLSYWLSRYMELDNVPPVAISALNSSQWQTHGEMMISHLNWSPDEYVGLSMWIEDIDNTHYKTSRVFMPEPILKALKTNVPVSRHNLQSFLQRSANTDATGEQGRVRPMSLSNKKMLDAVLALVQWGTMILFDYLTGNYDRVSSMLDGADKDKNPEILQEPIRNLRRSKYGGAKLWMVDNESGFLEAYDLMYGQLDNGRRYVKFHEQMLQTMCLFQKNVTSKLEELHNMAQPEEFLKNFAAGRDRLLLKIEESESFDSFNTKFTKRLNSVIQWIRYCHRLKVNSGDIIPS</sequence>
<keyword evidence="2" id="KW-1185">Reference proteome</keyword>
<dbReference type="RefSeq" id="XP_055900853.1">
    <property type="nucleotide sequence ID" value="XM_056044878.1"/>
</dbReference>
<protein>
    <submittedName>
        <fullName evidence="3">Extracellular serine/threonine protein kinase four-jointed-like</fullName>
    </submittedName>
</protein>
<dbReference type="GeneID" id="106053640"/>
<evidence type="ECO:0000256" key="1">
    <source>
        <dbReference type="SAM" id="MobiDB-lite"/>
    </source>
</evidence>
<feature type="compositionally biased region" description="Polar residues" evidence="1">
    <location>
        <begin position="143"/>
        <end position="159"/>
    </location>
</feature>
<dbReference type="AlphaFoldDB" id="A0A9W3BN74"/>
<name>A0A9W3BN74_BIOGL</name>
<proteinExistence type="predicted"/>
<dbReference type="GO" id="GO:0007267">
    <property type="term" value="P:cell-cell signaling"/>
    <property type="evidence" value="ECO:0007669"/>
    <property type="project" value="TreeGrafter"/>
</dbReference>
<dbReference type="PANTHER" id="PTHR13147">
    <property type="entry name" value="FOUR-JOINTED BOX PROTEIN 1"/>
    <property type="match status" value="1"/>
</dbReference>
<evidence type="ECO:0000313" key="3">
    <source>
        <dbReference type="RefSeq" id="XP_055900853.1"/>
    </source>
</evidence>